<protein>
    <submittedName>
        <fullName evidence="1">Uncharacterized protein</fullName>
    </submittedName>
</protein>
<accession>A0A2H0LWR1</accession>
<reference evidence="1 2" key="1">
    <citation type="submission" date="2017-09" db="EMBL/GenBank/DDBJ databases">
        <title>Depth-based differentiation of microbial function through sediment-hosted aquifers and enrichment of novel symbionts in the deep terrestrial subsurface.</title>
        <authorList>
            <person name="Probst A.J."/>
            <person name="Ladd B."/>
            <person name="Jarett J.K."/>
            <person name="Geller-Mcgrath D.E."/>
            <person name="Sieber C.M."/>
            <person name="Emerson J.B."/>
            <person name="Anantharaman K."/>
            <person name="Thomas B.C."/>
            <person name="Malmstrom R."/>
            <person name="Stieglmeier M."/>
            <person name="Klingl A."/>
            <person name="Woyke T."/>
            <person name="Ryan C.M."/>
            <person name="Banfield J.F."/>
        </authorList>
    </citation>
    <scope>NUCLEOTIDE SEQUENCE [LARGE SCALE GENOMIC DNA]</scope>
    <source>
        <strain evidence="1">CG11_big_fil_rev_8_21_14_0_20_42_13</strain>
    </source>
</reference>
<organism evidence="1 2">
    <name type="scientific">Candidatus Ghiorseimicrobium undicola</name>
    <dbReference type="NCBI Taxonomy" id="1974746"/>
    <lineage>
        <taxon>Bacteria</taxon>
        <taxon>Pseudomonadati</taxon>
        <taxon>Candidatus Omnitrophota</taxon>
        <taxon>Candidatus Ghiorseimicrobium</taxon>
    </lineage>
</organism>
<name>A0A2H0LWR1_9BACT</name>
<sequence>MGFLATCLIFFFRANLKQDYIDLTTNLKVRRDNLIYSAFPDRTAFYGIENKKIELKVKLAPVFDNFTVDEWQDFWQIIYKIYPELFSQGERIPPYSTQLTIDEIKEALGMRFPYPFTYFDDGHWKQFFKILRIKKK</sequence>
<evidence type="ECO:0000313" key="1">
    <source>
        <dbReference type="EMBL" id="PIQ88807.1"/>
    </source>
</evidence>
<dbReference type="EMBL" id="PCWA01000084">
    <property type="protein sequence ID" value="PIQ88807.1"/>
    <property type="molecule type" value="Genomic_DNA"/>
</dbReference>
<evidence type="ECO:0000313" key="2">
    <source>
        <dbReference type="Proteomes" id="UP000229641"/>
    </source>
</evidence>
<dbReference type="Proteomes" id="UP000229641">
    <property type="component" value="Unassembled WGS sequence"/>
</dbReference>
<comment type="caution">
    <text evidence="1">The sequence shown here is derived from an EMBL/GenBank/DDBJ whole genome shotgun (WGS) entry which is preliminary data.</text>
</comment>
<proteinExistence type="predicted"/>
<gene>
    <name evidence="1" type="ORF">COV72_05880</name>
</gene>
<dbReference type="AlphaFoldDB" id="A0A2H0LWR1"/>